<dbReference type="GO" id="GO:0003677">
    <property type="term" value="F:DNA binding"/>
    <property type="evidence" value="ECO:0007669"/>
    <property type="project" value="InterPro"/>
</dbReference>
<proteinExistence type="predicted"/>
<protein>
    <recommendedName>
        <fullName evidence="1">hAT-like transposase RNase-H fold domain-containing protein</fullName>
    </recommendedName>
</protein>
<dbReference type="InterPro" id="IPR012337">
    <property type="entry name" value="RNaseH-like_sf"/>
</dbReference>
<dbReference type="InterPro" id="IPR025525">
    <property type="entry name" value="hAT-like_transposase_RNase-H"/>
</dbReference>
<dbReference type="OrthoDB" id="1937726at2759"/>
<evidence type="ECO:0000313" key="2">
    <source>
        <dbReference type="EMBL" id="TXG73291.1"/>
    </source>
</evidence>
<sequence length="337" mass="39075">MKALENKCSANDAMIKNYLLPKFSAGSLLLGGKLFHMRCSAHILNLIVKDGLDVIGDGIEKVRETVTYWSQSSRRLELLEDTAIRQLKMKSSKKLVLDCKTRWNSTYLMLEVALVYKEVFIRLQQRDNQYKNLPSESEWELAKVMCEHLNPFYKLTNLFSGTKYPTTNLFFPMICEIRLSLKSWLDSKVEVIRLMATNMTPKFEKYWDKIHGVIAVAAVLDPRYKMDLIDYFFPRMYEIDCELETQRIFELCNDLVSEYQAKEKGGLGEDIGESGVGSGFTSSSSSSSMWDVKGFESYKRKHGRQRKLTSELETYLEQEEISKIKVYQRLGLKFLKN</sequence>
<feature type="domain" description="hAT-like transposase RNase-H fold" evidence="1">
    <location>
        <begin position="160"/>
        <end position="259"/>
    </location>
</feature>
<keyword evidence="3" id="KW-1185">Reference proteome</keyword>
<dbReference type="Pfam" id="PF14372">
    <property type="entry name" value="hAT-like_RNase-H"/>
    <property type="match status" value="1"/>
</dbReference>
<comment type="caution">
    <text evidence="2">The sequence shown here is derived from an EMBL/GenBank/DDBJ whole genome shotgun (WGS) entry which is preliminary data.</text>
</comment>
<gene>
    <name evidence="2" type="ORF">EZV62_001870</name>
</gene>
<dbReference type="AlphaFoldDB" id="A0A5C7IVH6"/>
<evidence type="ECO:0000259" key="1">
    <source>
        <dbReference type="Pfam" id="PF14372"/>
    </source>
</evidence>
<organism evidence="2 3">
    <name type="scientific">Acer yangbiense</name>
    <dbReference type="NCBI Taxonomy" id="1000413"/>
    <lineage>
        <taxon>Eukaryota</taxon>
        <taxon>Viridiplantae</taxon>
        <taxon>Streptophyta</taxon>
        <taxon>Embryophyta</taxon>
        <taxon>Tracheophyta</taxon>
        <taxon>Spermatophyta</taxon>
        <taxon>Magnoliopsida</taxon>
        <taxon>eudicotyledons</taxon>
        <taxon>Gunneridae</taxon>
        <taxon>Pentapetalae</taxon>
        <taxon>rosids</taxon>
        <taxon>malvids</taxon>
        <taxon>Sapindales</taxon>
        <taxon>Sapindaceae</taxon>
        <taxon>Hippocastanoideae</taxon>
        <taxon>Acereae</taxon>
        <taxon>Acer</taxon>
    </lineage>
</organism>
<dbReference type="PANTHER" id="PTHR23272:SF179">
    <property type="entry name" value="ZINC FINGER BED DOMAIN-CONTAINING PROTEIN RICESLEEPER 2-LIKE ISOFORM X1"/>
    <property type="match status" value="1"/>
</dbReference>
<accession>A0A5C7IVH6</accession>
<dbReference type="EMBL" id="VAHF01000001">
    <property type="protein sequence ID" value="TXG73291.1"/>
    <property type="molecule type" value="Genomic_DNA"/>
</dbReference>
<reference evidence="3" key="1">
    <citation type="journal article" date="2019" name="Gigascience">
        <title>De novo genome assembly of the endangered Acer yangbiense, a plant species with extremely small populations endemic to Yunnan Province, China.</title>
        <authorList>
            <person name="Yang J."/>
            <person name="Wariss H.M."/>
            <person name="Tao L."/>
            <person name="Zhang R."/>
            <person name="Yun Q."/>
            <person name="Hollingsworth P."/>
            <person name="Dao Z."/>
            <person name="Luo G."/>
            <person name="Guo H."/>
            <person name="Ma Y."/>
            <person name="Sun W."/>
        </authorList>
    </citation>
    <scope>NUCLEOTIDE SEQUENCE [LARGE SCALE GENOMIC DNA]</scope>
    <source>
        <strain evidence="3">cv. Malutang</strain>
    </source>
</reference>
<evidence type="ECO:0000313" key="3">
    <source>
        <dbReference type="Proteomes" id="UP000323000"/>
    </source>
</evidence>
<dbReference type="SUPFAM" id="SSF53098">
    <property type="entry name" value="Ribonuclease H-like"/>
    <property type="match status" value="1"/>
</dbReference>
<name>A0A5C7IVH6_9ROSI</name>
<dbReference type="Proteomes" id="UP000323000">
    <property type="component" value="Chromosome 1"/>
</dbReference>
<dbReference type="PANTHER" id="PTHR23272">
    <property type="entry name" value="BED FINGER-RELATED"/>
    <property type="match status" value="1"/>
</dbReference>